<dbReference type="GO" id="GO:0005524">
    <property type="term" value="F:ATP binding"/>
    <property type="evidence" value="ECO:0007669"/>
    <property type="project" value="UniProtKB-UniRule"/>
</dbReference>
<dbReference type="OrthoDB" id="9805698at2"/>
<dbReference type="InterPro" id="IPR025866">
    <property type="entry name" value="PolyA_pol_arg_C_dom"/>
</dbReference>
<evidence type="ECO:0000256" key="1">
    <source>
        <dbReference type="ARBA" id="ARBA00022664"/>
    </source>
</evidence>
<dbReference type="GO" id="GO:0003723">
    <property type="term" value="F:RNA binding"/>
    <property type="evidence" value="ECO:0007669"/>
    <property type="project" value="UniProtKB-UniRule"/>
</dbReference>
<evidence type="ECO:0000259" key="12">
    <source>
        <dbReference type="Pfam" id="PF12627"/>
    </source>
</evidence>
<feature type="compositionally biased region" description="Basic residues" evidence="9">
    <location>
        <begin position="442"/>
        <end position="454"/>
    </location>
</feature>
<dbReference type="GO" id="GO:1990817">
    <property type="term" value="F:poly(A) RNA polymerase activity"/>
    <property type="evidence" value="ECO:0007669"/>
    <property type="project" value="UniProtKB-UniRule"/>
</dbReference>
<keyword evidence="3 7" id="KW-0547">Nucleotide-binding</keyword>
<dbReference type="EC" id="2.7.7.19" evidence="7"/>
<reference evidence="13 14" key="1">
    <citation type="submission" date="2018-08" db="EMBL/GenBank/DDBJ databases">
        <title>Thalassotalea euphylliae genome.</title>
        <authorList>
            <person name="Summers S."/>
            <person name="Rice S.A."/>
            <person name="Freckelton M.L."/>
            <person name="Nedved B.T."/>
            <person name="Hadfield M.G."/>
        </authorList>
    </citation>
    <scope>NUCLEOTIDE SEQUENCE [LARGE SCALE GENOMIC DNA]</scope>
    <source>
        <strain evidence="13 14">H1</strain>
    </source>
</reference>
<evidence type="ECO:0000313" key="13">
    <source>
        <dbReference type="EMBL" id="REL29021.1"/>
    </source>
</evidence>
<comment type="function">
    <text evidence="7">Adds poly(A) tail to the 3' end of many RNAs, which usually targets these RNAs for decay. Plays a significant role in the global control of gene expression, through influencing the rate of transcript degradation, and in the general RNA quality control.</text>
</comment>
<evidence type="ECO:0000259" key="11">
    <source>
        <dbReference type="Pfam" id="PF12626"/>
    </source>
</evidence>
<feature type="domain" description="Polymerase A arginine-rich C-terminal" evidence="11">
    <location>
        <begin position="335"/>
        <end position="451"/>
    </location>
</feature>
<feature type="domain" description="Poly A polymerase head" evidence="10">
    <location>
        <begin position="52"/>
        <end position="187"/>
    </location>
</feature>
<dbReference type="Pfam" id="PF12626">
    <property type="entry name" value="PolyA_pol_arg_C"/>
    <property type="match status" value="1"/>
</dbReference>
<name>A0A3E0TWG7_9GAMM</name>
<evidence type="ECO:0000256" key="9">
    <source>
        <dbReference type="SAM" id="MobiDB-lite"/>
    </source>
</evidence>
<dbReference type="EMBL" id="QUOU01000001">
    <property type="protein sequence ID" value="REL29021.1"/>
    <property type="molecule type" value="Genomic_DNA"/>
</dbReference>
<feature type="region of interest" description="Disordered" evidence="9">
    <location>
        <begin position="434"/>
        <end position="466"/>
    </location>
</feature>
<evidence type="ECO:0000259" key="10">
    <source>
        <dbReference type="Pfam" id="PF01743"/>
    </source>
</evidence>
<dbReference type="InterPro" id="IPR043519">
    <property type="entry name" value="NT_sf"/>
</dbReference>
<dbReference type="Pfam" id="PF01743">
    <property type="entry name" value="PolyA_pol"/>
    <property type="match status" value="1"/>
</dbReference>
<dbReference type="PANTHER" id="PTHR43051">
    <property type="entry name" value="POLYNUCLEOTIDE ADENYLYLTRANSFERASE FAMILY PROTEIN"/>
    <property type="match status" value="1"/>
</dbReference>
<feature type="domain" description="tRNA nucleotidyltransferase/poly(A) polymerase RNA and SrmB- binding" evidence="12">
    <location>
        <begin position="214"/>
        <end position="274"/>
    </location>
</feature>
<evidence type="ECO:0000256" key="8">
    <source>
        <dbReference type="RuleBase" id="RU003953"/>
    </source>
</evidence>
<accession>A0A3E0TWG7</accession>
<evidence type="ECO:0000256" key="5">
    <source>
        <dbReference type="ARBA" id="ARBA00022884"/>
    </source>
</evidence>
<comment type="similarity">
    <text evidence="7 8">Belongs to the tRNA nucleotidyltransferase/poly(A) polymerase family.</text>
</comment>
<feature type="active site" evidence="7">
    <location>
        <position position="70"/>
    </location>
</feature>
<dbReference type="FunFam" id="3.30.460.10:FF:000035">
    <property type="entry name" value="Poly(A) polymerase I"/>
    <property type="match status" value="1"/>
</dbReference>
<dbReference type="GO" id="GO:0043633">
    <property type="term" value="P:polyadenylation-dependent RNA catabolic process"/>
    <property type="evidence" value="ECO:0007669"/>
    <property type="project" value="InterPro"/>
</dbReference>
<comment type="caution">
    <text evidence="13">The sequence shown here is derived from an EMBL/GenBank/DDBJ whole genome shotgun (WGS) entry which is preliminary data.</text>
</comment>
<feature type="active site" evidence="7">
    <location>
        <position position="72"/>
    </location>
</feature>
<dbReference type="Gene3D" id="1.10.3090.10">
    <property type="entry name" value="cca-adding enzyme, domain 2"/>
    <property type="match status" value="1"/>
</dbReference>
<dbReference type="Pfam" id="PF12627">
    <property type="entry name" value="PolyA_pol_RNAbd"/>
    <property type="match status" value="1"/>
</dbReference>
<sequence length="466" mass="53480">MLRRDNAKQANTFADSQFPIVISRDQHTVSRKFISDNALKVLYRLQKGGYEAYLVGGGVRDMLLGIEPKDFDIATNATPEQIKALFRNCRLIGRRFRLAHIVFGRDIIEVATFRGHHDSANDKQKECKKTSKQSADGMLLRDNIYGSIDEDAERRDFTINALYYSVKNFNIYDFAGGVADIEQRAIRLIGDPETRYREDPVRMLRAVRFATKLDMNISSETAEPIKPLASLLNNIPPARMFEEFLKLFVSGKALANFHMLRDYELFKYLFPTVEQGLTTADADDNEQMSRFIQLAMNNTDERINTNQRVTPAFLLAAFLWYPLSRQVNQLKQTTQLTPQDAFFAALHEVMSEQQRSIAVPKRFQAPMKDIWILQDKLARREGKRAYKAFEHPKFRAGYDFLLLRGEIEGGETAELAKWWTDFQAATHEAQQMMVKSVSGARSSRRTVRKRRKPRSNANKASAPKAD</sequence>
<organism evidence="13 14">
    <name type="scientific">Thalassotalea euphylliae</name>
    <dbReference type="NCBI Taxonomy" id="1655234"/>
    <lineage>
        <taxon>Bacteria</taxon>
        <taxon>Pseudomonadati</taxon>
        <taxon>Pseudomonadota</taxon>
        <taxon>Gammaproteobacteria</taxon>
        <taxon>Alteromonadales</taxon>
        <taxon>Colwelliaceae</taxon>
        <taxon>Thalassotalea</taxon>
    </lineage>
</organism>
<keyword evidence="1 7" id="KW-0507">mRNA processing</keyword>
<dbReference type="CDD" id="cd05398">
    <property type="entry name" value="NT_ClassII-CCAase"/>
    <property type="match status" value="1"/>
</dbReference>
<dbReference type="Gene3D" id="3.30.460.10">
    <property type="entry name" value="Beta Polymerase, domain 2"/>
    <property type="match status" value="1"/>
</dbReference>
<dbReference type="GO" id="GO:0006397">
    <property type="term" value="P:mRNA processing"/>
    <property type="evidence" value="ECO:0007669"/>
    <property type="project" value="UniProtKB-KW"/>
</dbReference>
<dbReference type="SUPFAM" id="SSF81301">
    <property type="entry name" value="Nucleotidyltransferase"/>
    <property type="match status" value="1"/>
</dbReference>
<dbReference type="InterPro" id="IPR002646">
    <property type="entry name" value="PolA_pol_head_dom"/>
</dbReference>
<dbReference type="InterPro" id="IPR052191">
    <property type="entry name" value="tRNA_ntf/polyA_polymerase_I"/>
</dbReference>
<dbReference type="InterPro" id="IPR032828">
    <property type="entry name" value="PolyA_RNA-bd"/>
</dbReference>
<protein>
    <recommendedName>
        <fullName evidence="7">Poly(A) polymerase I</fullName>
        <shortName evidence="7">PAP I</shortName>
        <ecNumber evidence="7">2.7.7.19</ecNumber>
    </recommendedName>
</protein>
<dbReference type="Proteomes" id="UP000256478">
    <property type="component" value="Unassembled WGS sequence"/>
</dbReference>
<evidence type="ECO:0000256" key="6">
    <source>
        <dbReference type="ARBA" id="ARBA00023163"/>
    </source>
</evidence>
<keyword evidence="6 7" id="KW-0804">Transcription</keyword>
<keyword evidence="13" id="KW-0548">Nucleotidyltransferase</keyword>
<evidence type="ECO:0000313" key="14">
    <source>
        <dbReference type="Proteomes" id="UP000256478"/>
    </source>
</evidence>
<evidence type="ECO:0000256" key="7">
    <source>
        <dbReference type="HAMAP-Rule" id="MF_00957"/>
    </source>
</evidence>
<dbReference type="NCBIfam" id="TIGR01942">
    <property type="entry name" value="pcnB"/>
    <property type="match status" value="1"/>
</dbReference>
<dbReference type="HAMAP" id="MF_00957">
    <property type="entry name" value="PolyA_pol"/>
    <property type="match status" value="1"/>
</dbReference>
<keyword evidence="4 7" id="KW-0067">ATP-binding</keyword>
<keyword evidence="5 7" id="KW-0694">RNA-binding</keyword>
<dbReference type="AlphaFoldDB" id="A0A3E0TWG7"/>
<dbReference type="SUPFAM" id="SSF81891">
    <property type="entry name" value="Poly A polymerase C-terminal region-like"/>
    <property type="match status" value="1"/>
</dbReference>
<evidence type="ECO:0000256" key="2">
    <source>
        <dbReference type="ARBA" id="ARBA00022679"/>
    </source>
</evidence>
<feature type="active site" evidence="7">
    <location>
        <position position="156"/>
    </location>
</feature>
<evidence type="ECO:0000256" key="4">
    <source>
        <dbReference type="ARBA" id="ARBA00022840"/>
    </source>
</evidence>
<keyword evidence="2 7" id="KW-0808">Transferase</keyword>
<evidence type="ECO:0000256" key="3">
    <source>
        <dbReference type="ARBA" id="ARBA00022741"/>
    </source>
</evidence>
<dbReference type="InterPro" id="IPR010206">
    <property type="entry name" value="PolA_pol_I"/>
</dbReference>
<proteinExistence type="inferred from homology"/>
<dbReference type="PANTHER" id="PTHR43051:SF1">
    <property type="entry name" value="POLYNUCLEOTIDE ADENYLYLTRANSFERASE FAMILY PROTEIN"/>
    <property type="match status" value="1"/>
</dbReference>
<comment type="catalytic activity">
    <reaction evidence="7">
        <text>RNA(n) + ATP = RNA(n)-3'-adenine ribonucleotide + diphosphate</text>
        <dbReference type="Rhea" id="RHEA:11332"/>
        <dbReference type="Rhea" id="RHEA-COMP:14527"/>
        <dbReference type="Rhea" id="RHEA-COMP:17347"/>
        <dbReference type="ChEBI" id="CHEBI:30616"/>
        <dbReference type="ChEBI" id="CHEBI:33019"/>
        <dbReference type="ChEBI" id="CHEBI:140395"/>
        <dbReference type="ChEBI" id="CHEBI:173115"/>
        <dbReference type="EC" id="2.7.7.19"/>
    </reaction>
</comment>
<gene>
    <name evidence="7 13" type="primary">pcnB</name>
    <name evidence="13" type="ORF">DXX93_18585</name>
</gene>